<keyword evidence="3" id="KW-1185">Reference proteome</keyword>
<protein>
    <submittedName>
        <fullName evidence="2">DUF1868 domain-containing protein</fullName>
    </submittedName>
</protein>
<evidence type="ECO:0000313" key="2">
    <source>
        <dbReference type="EMBL" id="TNB47610.1"/>
    </source>
</evidence>
<dbReference type="Proteomes" id="UP000307874">
    <property type="component" value="Unassembled WGS sequence"/>
</dbReference>
<evidence type="ECO:0000259" key="1">
    <source>
        <dbReference type="Pfam" id="PF08975"/>
    </source>
</evidence>
<name>A0A5C4JQM7_9HYPH</name>
<accession>A0A5C4JQM7</accession>
<reference evidence="2 3" key="1">
    <citation type="submission" date="2019-05" db="EMBL/GenBank/DDBJ databases">
        <authorList>
            <person name="Lee S.D."/>
        </authorList>
    </citation>
    <scope>NUCLEOTIDE SEQUENCE [LARGE SCALE GENOMIC DNA]</scope>
    <source>
        <strain evidence="2 3">GH2-6</strain>
    </source>
</reference>
<reference evidence="2 3" key="2">
    <citation type="submission" date="2019-06" db="EMBL/GenBank/DDBJ databases">
        <title>Martelella lutilitoris sp. nov., isolated from a tidal mudflat.</title>
        <authorList>
            <person name="Kim Y.-J."/>
        </authorList>
    </citation>
    <scope>NUCLEOTIDE SEQUENCE [LARGE SCALE GENOMIC DNA]</scope>
    <source>
        <strain evidence="2 3">GH2-6</strain>
    </source>
</reference>
<evidence type="ECO:0000313" key="3">
    <source>
        <dbReference type="Proteomes" id="UP000307874"/>
    </source>
</evidence>
<dbReference type="InterPro" id="IPR015069">
    <property type="entry name" value="2H-PEstase_DUF1868"/>
</dbReference>
<dbReference type="Pfam" id="PF08975">
    <property type="entry name" value="2H-phosphodiest"/>
    <property type="match status" value="1"/>
</dbReference>
<gene>
    <name evidence="2" type="ORF">FF124_12205</name>
</gene>
<dbReference type="AlphaFoldDB" id="A0A5C4JQM7"/>
<proteinExistence type="predicted"/>
<dbReference type="RefSeq" id="WP_138748771.1">
    <property type="nucleotide sequence ID" value="NZ_VCLB01000006.1"/>
</dbReference>
<comment type="caution">
    <text evidence="2">The sequence shown here is derived from an EMBL/GenBank/DDBJ whole genome shotgun (WGS) entry which is preliminary data.</text>
</comment>
<organism evidence="2 3">
    <name type="scientific">Martelella lutilitoris</name>
    <dbReference type="NCBI Taxonomy" id="2583532"/>
    <lineage>
        <taxon>Bacteria</taxon>
        <taxon>Pseudomonadati</taxon>
        <taxon>Pseudomonadota</taxon>
        <taxon>Alphaproteobacteria</taxon>
        <taxon>Hyphomicrobiales</taxon>
        <taxon>Aurantimonadaceae</taxon>
        <taxon>Martelella</taxon>
    </lineage>
</organism>
<dbReference type="InterPro" id="IPR009097">
    <property type="entry name" value="Cyclic_Pdiesterase"/>
</dbReference>
<sequence length="256" mass="29083">MSPRHLHPARTEAEHDNWLNRVDETGKVGKPLPGITPEDGGGKFATDGRVLPYPGNTFICHIDKSSREYAVLCGLQEKLKMLPTARYFTFLPHESFHMTVFCGISGNPLDTDGWPEGVERGLSLAEMNRRFLEASAEIDGFSGVTVRADHLKAGYSIHAEPATQESFDELWRMRDRLAEATGLVREDHNHYQFHISFAYRIRRMPLEIAKAHIEQTTALFEAVHPQLQEIRLGPVEFCSFETMHHFQTEKLLMPQG</sequence>
<dbReference type="SUPFAM" id="SSF55144">
    <property type="entry name" value="LigT-like"/>
    <property type="match status" value="1"/>
</dbReference>
<dbReference type="EMBL" id="VCLB01000006">
    <property type="protein sequence ID" value="TNB47610.1"/>
    <property type="molecule type" value="Genomic_DNA"/>
</dbReference>
<dbReference type="Gene3D" id="3.90.1140.10">
    <property type="entry name" value="Cyclic phosphodiesterase"/>
    <property type="match status" value="1"/>
</dbReference>
<dbReference type="OrthoDB" id="151828at2"/>
<feature type="domain" description="DUF1868" evidence="1">
    <location>
        <begin position="43"/>
        <end position="133"/>
    </location>
</feature>